<keyword evidence="6" id="KW-0325">Glycoprotein</keyword>
<dbReference type="RefSeq" id="XP_017025463.1">
    <property type="nucleotide sequence ID" value="XM_017169974.3"/>
</dbReference>
<dbReference type="Proteomes" id="UP001652661">
    <property type="component" value="Chromosome 2L"/>
</dbReference>
<dbReference type="Gene3D" id="3.40.50.1820">
    <property type="entry name" value="alpha/beta hydrolase"/>
    <property type="match status" value="1"/>
</dbReference>
<dbReference type="GO" id="GO:0016788">
    <property type="term" value="F:hydrolase activity, acting on ester bonds"/>
    <property type="evidence" value="ECO:0007669"/>
    <property type="project" value="InterPro"/>
</dbReference>
<dbReference type="PIRSF" id="PIRSF000862">
    <property type="entry name" value="Steryl_ester_lip"/>
    <property type="match status" value="1"/>
</dbReference>
<keyword evidence="5" id="KW-0443">Lipid metabolism</keyword>
<keyword evidence="2 8" id="KW-0732">Signal</keyword>
<evidence type="ECO:0000256" key="7">
    <source>
        <dbReference type="PIRSR" id="PIRSR000862-1"/>
    </source>
</evidence>
<evidence type="ECO:0000256" key="8">
    <source>
        <dbReference type="SAM" id="SignalP"/>
    </source>
</evidence>
<feature type="active site" description="Charge relay system" evidence="7">
    <location>
        <position position="388"/>
    </location>
</feature>
<dbReference type="InterPro" id="IPR000073">
    <property type="entry name" value="AB_hydrolase_1"/>
</dbReference>
<dbReference type="OrthoDB" id="9974421at2759"/>
<evidence type="ECO:0000256" key="3">
    <source>
        <dbReference type="ARBA" id="ARBA00022801"/>
    </source>
</evidence>
<reference evidence="11" key="2">
    <citation type="submission" date="2025-08" db="UniProtKB">
        <authorList>
            <consortium name="RefSeq"/>
        </authorList>
    </citation>
    <scope>IDENTIFICATION</scope>
    <source>
        <strain evidence="11">14028-0561.14</strain>
        <tissue evidence="11">Whole fly</tissue>
    </source>
</reference>
<dbReference type="GeneID" id="108076928"/>
<evidence type="ECO:0000256" key="5">
    <source>
        <dbReference type="ARBA" id="ARBA00023098"/>
    </source>
</evidence>
<evidence type="ECO:0000313" key="11">
    <source>
        <dbReference type="RefSeq" id="XP_017025463.1"/>
    </source>
</evidence>
<keyword evidence="10" id="KW-1185">Reference proteome</keyword>
<accession>A0A6P4ISL8</accession>
<evidence type="ECO:0000256" key="4">
    <source>
        <dbReference type="ARBA" id="ARBA00022963"/>
    </source>
</evidence>
<name>A0A6P4ISL8_DROKI</name>
<dbReference type="GO" id="GO:0016042">
    <property type="term" value="P:lipid catabolic process"/>
    <property type="evidence" value="ECO:0007669"/>
    <property type="project" value="UniProtKB-KW"/>
</dbReference>
<organism evidence="10 11">
    <name type="scientific">Drosophila kikkawai</name>
    <name type="common">Fruit fly</name>
    <dbReference type="NCBI Taxonomy" id="30033"/>
    <lineage>
        <taxon>Eukaryota</taxon>
        <taxon>Metazoa</taxon>
        <taxon>Ecdysozoa</taxon>
        <taxon>Arthropoda</taxon>
        <taxon>Hexapoda</taxon>
        <taxon>Insecta</taxon>
        <taxon>Pterygota</taxon>
        <taxon>Neoptera</taxon>
        <taxon>Endopterygota</taxon>
        <taxon>Diptera</taxon>
        <taxon>Brachycera</taxon>
        <taxon>Muscomorpha</taxon>
        <taxon>Ephydroidea</taxon>
        <taxon>Drosophilidae</taxon>
        <taxon>Drosophila</taxon>
        <taxon>Sophophora</taxon>
    </lineage>
</organism>
<feature type="chain" id="PRO_5028387272" evidence="8">
    <location>
        <begin position="23"/>
        <end position="443"/>
    </location>
</feature>
<keyword evidence="3" id="KW-0378">Hydrolase</keyword>
<reference evidence="10" key="1">
    <citation type="submission" date="2025-05" db="UniProtKB">
        <authorList>
            <consortium name="RefSeq"/>
        </authorList>
    </citation>
    <scope>NUCLEOTIDE SEQUENCE [LARGE SCALE GENOMIC DNA]</scope>
    <source>
        <strain evidence="10">14028-0561.14</strain>
    </source>
</reference>
<feature type="domain" description="AB hydrolase-1" evidence="9">
    <location>
        <begin position="121"/>
        <end position="413"/>
    </location>
</feature>
<sequence length="443" mass="50096">MLIISPLLVFLVLGTAVPSAWSKLHFKFRGLPYFDSLPVLKSRHHSMALCCNSPAPRQVIDPMISQRQPLYFTETDIEVDAKLSTVELILKYGFPAETHYVDTTDGYKLCMHRIPRQGARPVLLVHGLMSSSASWVQLGPNSGLAYLLYLKGYDVWMLNTRGNIYSRDHVNRNLPDSQYWDFSYHEIGTYDLPASVDAIIDKTGQQQIQYIGHSQGSTAFFVMCSERAEYAKKVSLMQSLSPTVYLRENRSPVLKFLGLFRGGFTMLIQLLGGFQVSLHTPLIQQFNKHICSLSESTSRICAIFEYIICGFNWHGFNQTLVPIIVGHSSQGASAKQILHYAQQQGQMAFQRYDYGGVLNLLRYKSLLPPLYNLSLAQSNVHLYYGAGDWLGSSKDASQLQNFLPNCIGNTKIASDSFSHFDFTISMDVRTLVYDQVINQCERY</sequence>
<protein>
    <submittedName>
        <fullName evidence="11">Lipase 1-like</fullName>
    </submittedName>
</protein>
<dbReference type="AlphaFoldDB" id="A0A6P4ISL8"/>
<dbReference type="SUPFAM" id="SSF53474">
    <property type="entry name" value="alpha/beta-Hydrolases"/>
    <property type="match status" value="1"/>
</dbReference>
<keyword evidence="4" id="KW-0442">Lipid degradation</keyword>
<gene>
    <name evidence="11" type="primary">LOC108076928</name>
</gene>
<feature type="active site" description="Nucleophile" evidence="7">
    <location>
        <position position="214"/>
    </location>
</feature>
<proteinExistence type="inferred from homology"/>
<dbReference type="FunFam" id="3.40.50.1820:FF:000057">
    <property type="entry name" value="Lipase"/>
    <property type="match status" value="1"/>
</dbReference>
<evidence type="ECO:0000256" key="6">
    <source>
        <dbReference type="ARBA" id="ARBA00023180"/>
    </source>
</evidence>
<evidence type="ECO:0000256" key="2">
    <source>
        <dbReference type="ARBA" id="ARBA00022729"/>
    </source>
</evidence>
<dbReference type="InterPro" id="IPR025483">
    <property type="entry name" value="Lipase_euk"/>
</dbReference>
<feature type="signal peptide" evidence="8">
    <location>
        <begin position="1"/>
        <end position="22"/>
    </location>
</feature>
<dbReference type="Pfam" id="PF00561">
    <property type="entry name" value="Abhydrolase_1"/>
    <property type="match status" value="1"/>
</dbReference>
<dbReference type="InterPro" id="IPR029058">
    <property type="entry name" value="AB_hydrolase_fold"/>
</dbReference>
<comment type="similarity">
    <text evidence="1">Belongs to the AB hydrolase superfamily. Lipase family.</text>
</comment>
<evidence type="ECO:0000259" key="9">
    <source>
        <dbReference type="Pfam" id="PF00561"/>
    </source>
</evidence>
<feature type="active site" description="Charge relay system" evidence="7">
    <location>
        <position position="419"/>
    </location>
</feature>
<evidence type="ECO:0000313" key="10">
    <source>
        <dbReference type="Proteomes" id="UP001652661"/>
    </source>
</evidence>
<evidence type="ECO:0000256" key="1">
    <source>
        <dbReference type="ARBA" id="ARBA00010701"/>
    </source>
</evidence>
<dbReference type="PANTHER" id="PTHR11005">
    <property type="entry name" value="LYSOSOMAL ACID LIPASE-RELATED"/>
    <property type="match status" value="1"/>
</dbReference>